<name>A0A344UUS6_9ACTN</name>
<dbReference type="KEGG" id="acij:JS278_01866"/>
<feature type="region of interest" description="Disordered" evidence="4">
    <location>
        <begin position="255"/>
        <end position="304"/>
    </location>
</feature>
<keyword evidence="2" id="KW-0547">Nucleotide-binding</keyword>
<evidence type="ECO:0000313" key="6">
    <source>
        <dbReference type="EMBL" id="AXE39024.1"/>
    </source>
</evidence>
<dbReference type="PANTHER" id="PTHR19211">
    <property type="entry name" value="ATP-BINDING TRANSPORT PROTEIN-RELATED"/>
    <property type="match status" value="1"/>
</dbReference>
<dbReference type="InterPro" id="IPR027417">
    <property type="entry name" value="P-loop_NTPase"/>
</dbReference>
<feature type="compositionally biased region" description="Basic and acidic residues" evidence="4">
    <location>
        <begin position="262"/>
        <end position="277"/>
    </location>
</feature>
<dbReference type="PANTHER" id="PTHR19211:SF6">
    <property type="entry name" value="BLL7188 PROTEIN"/>
    <property type="match status" value="1"/>
</dbReference>
<dbReference type="SMART" id="SM00382">
    <property type="entry name" value="AAA"/>
    <property type="match status" value="2"/>
</dbReference>
<dbReference type="RefSeq" id="WP_114044940.1">
    <property type="nucleotide sequence ID" value="NZ_CP025198.1"/>
</dbReference>
<protein>
    <submittedName>
        <fullName evidence="6">Putative ABC transporter ATP-binding protein YheS</fullName>
    </submittedName>
</protein>
<reference evidence="6 7" key="1">
    <citation type="submission" date="2017-12" db="EMBL/GenBank/DDBJ databases">
        <title>The whole genome sequence of the Acidipropionibacterium virtanenii sp. nov. type strain JS278.</title>
        <authorList>
            <person name="Laine P."/>
            <person name="Deptula P."/>
            <person name="Varmanen P."/>
            <person name="Auvinen P."/>
        </authorList>
    </citation>
    <scope>NUCLEOTIDE SEQUENCE [LARGE SCALE GENOMIC DNA]</scope>
    <source>
        <strain evidence="6 7">JS278</strain>
    </source>
</reference>
<dbReference type="FunFam" id="3.40.50.300:FF:001320">
    <property type="entry name" value="Heme ABC transporter ATP-binding protein"/>
    <property type="match status" value="1"/>
</dbReference>
<feature type="domain" description="ABC transporter" evidence="5">
    <location>
        <begin position="7"/>
        <end position="242"/>
    </location>
</feature>
<dbReference type="Pfam" id="PF00005">
    <property type="entry name" value="ABC_tran"/>
    <property type="match status" value="2"/>
</dbReference>
<dbReference type="OrthoDB" id="5592724at2"/>
<evidence type="ECO:0000256" key="3">
    <source>
        <dbReference type="ARBA" id="ARBA00022840"/>
    </source>
</evidence>
<gene>
    <name evidence="6" type="primary">yheS_2</name>
    <name evidence="6" type="ORF">JS278_01866</name>
</gene>
<keyword evidence="3 6" id="KW-0067">ATP-binding</keyword>
<evidence type="ECO:0000313" key="7">
    <source>
        <dbReference type="Proteomes" id="UP000251995"/>
    </source>
</evidence>
<dbReference type="Gene3D" id="3.40.50.300">
    <property type="entry name" value="P-loop containing nucleotide triphosphate hydrolases"/>
    <property type="match status" value="2"/>
</dbReference>
<evidence type="ECO:0000256" key="2">
    <source>
        <dbReference type="ARBA" id="ARBA00022741"/>
    </source>
</evidence>
<sequence length="550" mass="58940">MSSHSSVVIDHLTFAWPDGTAAITDLSCTFPPGRTGLIGDNGVGKTTLLRLIAADLTPVSGTITRAGTLTLLRQDVASAPGSTVSDLLGIAEVRSALRAVEAGSVDTRDYDVIADRWDVEARAVARLDELGLGDDESLLDRPALSLSGGEATAVGLAGAELAGADVTLLDEPTNNLDEEARLRLYDTLDRWPGSLIVVSHDRRLLDRLETIVDLDPRGARVFTGSFGEYEQVREAEQAAAERSLAQAEADVRRIRRAASADQQHKAQRDRAGRRDAARSGMGKGAQHYYQNRSEKDGASKARARADQAVRAGAVRAAADAAARLPDRIRIDLPDTGVAEGKRVLAVAVGDRSLRIDGPERIRITGANGVGKSTLLRIALGEEDEDLLRRAGTLFAGPLHSLIAPAVPVGLLGQRDDLDAFATPLEAVRASAPDRLPQQARGLLARVLVTGEMVNRPIAGLSGGERFRVALARMLFADPAPRLLVLDEPTNNLDMASVDHLVEALEDYRGAVLLITHDSWLADRLSIDRQWELEAGEDGTGITDRDIREAR</sequence>
<feature type="compositionally biased region" description="Basic and acidic residues" evidence="4">
    <location>
        <begin position="292"/>
        <end position="304"/>
    </location>
</feature>
<organism evidence="6 7">
    <name type="scientific">Acidipropionibacterium virtanenii</name>
    <dbReference type="NCBI Taxonomy" id="2057246"/>
    <lineage>
        <taxon>Bacteria</taxon>
        <taxon>Bacillati</taxon>
        <taxon>Actinomycetota</taxon>
        <taxon>Actinomycetes</taxon>
        <taxon>Propionibacteriales</taxon>
        <taxon>Propionibacteriaceae</taxon>
        <taxon>Acidipropionibacterium</taxon>
    </lineage>
</organism>
<dbReference type="InterPro" id="IPR050611">
    <property type="entry name" value="ABCF"/>
</dbReference>
<dbReference type="GO" id="GO:0016887">
    <property type="term" value="F:ATP hydrolysis activity"/>
    <property type="evidence" value="ECO:0007669"/>
    <property type="project" value="InterPro"/>
</dbReference>
<evidence type="ECO:0000256" key="1">
    <source>
        <dbReference type="ARBA" id="ARBA00022737"/>
    </source>
</evidence>
<feature type="domain" description="ABC transporter" evidence="5">
    <location>
        <begin position="330"/>
        <end position="549"/>
    </location>
</feature>
<proteinExistence type="predicted"/>
<dbReference type="PROSITE" id="PS50893">
    <property type="entry name" value="ABC_TRANSPORTER_2"/>
    <property type="match status" value="2"/>
</dbReference>
<dbReference type="AlphaFoldDB" id="A0A344UUS6"/>
<evidence type="ECO:0000256" key="4">
    <source>
        <dbReference type="SAM" id="MobiDB-lite"/>
    </source>
</evidence>
<accession>A0A344UUS6</accession>
<keyword evidence="7" id="KW-1185">Reference proteome</keyword>
<dbReference type="InterPro" id="IPR003439">
    <property type="entry name" value="ABC_transporter-like_ATP-bd"/>
</dbReference>
<dbReference type="Proteomes" id="UP000251995">
    <property type="component" value="Chromosome"/>
</dbReference>
<dbReference type="InterPro" id="IPR003593">
    <property type="entry name" value="AAA+_ATPase"/>
</dbReference>
<dbReference type="GO" id="GO:0005524">
    <property type="term" value="F:ATP binding"/>
    <property type="evidence" value="ECO:0007669"/>
    <property type="project" value="UniProtKB-KW"/>
</dbReference>
<dbReference type="EMBL" id="CP025198">
    <property type="protein sequence ID" value="AXE39024.1"/>
    <property type="molecule type" value="Genomic_DNA"/>
</dbReference>
<evidence type="ECO:0000259" key="5">
    <source>
        <dbReference type="PROSITE" id="PS50893"/>
    </source>
</evidence>
<dbReference type="SUPFAM" id="SSF52540">
    <property type="entry name" value="P-loop containing nucleoside triphosphate hydrolases"/>
    <property type="match status" value="2"/>
</dbReference>
<keyword evidence="1" id="KW-0677">Repeat</keyword>